<gene>
    <name evidence="3" type="ORF">LXM26_11285</name>
</gene>
<feature type="chain" id="PRO_5040897298" evidence="1">
    <location>
        <begin position="25"/>
        <end position="159"/>
    </location>
</feature>
<dbReference type="PROSITE" id="PS51257">
    <property type="entry name" value="PROKAR_LIPOPROTEIN"/>
    <property type="match status" value="1"/>
</dbReference>
<comment type="caution">
    <text evidence="3">The sequence shown here is derived from an EMBL/GenBank/DDBJ whole genome shotgun (WGS) entry which is preliminary data.</text>
</comment>
<feature type="signal peptide" evidence="1">
    <location>
        <begin position="1"/>
        <end position="24"/>
    </location>
</feature>
<organism evidence="3 4">
    <name type="scientific">Dyadobacter chenwenxiniae</name>
    <dbReference type="NCBI Taxonomy" id="2906456"/>
    <lineage>
        <taxon>Bacteria</taxon>
        <taxon>Pseudomonadati</taxon>
        <taxon>Bacteroidota</taxon>
        <taxon>Cytophagia</taxon>
        <taxon>Cytophagales</taxon>
        <taxon>Spirosomataceae</taxon>
        <taxon>Dyadobacter</taxon>
    </lineage>
</organism>
<accession>A0A9X1PIL9</accession>
<protein>
    <submittedName>
        <fullName evidence="3">Lipocalin family protein</fullName>
    </submittedName>
</protein>
<reference evidence="3" key="1">
    <citation type="submission" date="2021-12" db="EMBL/GenBank/DDBJ databases">
        <title>Novel species in genus Dyadobacter.</title>
        <authorList>
            <person name="Ma C."/>
        </authorList>
    </citation>
    <scope>NUCLEOTIDE SEQUENCE</scope>
    <source>
        <strain evidence="3">LJ419</strain>
    </source>
</reference>
<name>A0A9X1PIL9_9BACT</name>
<proteinExistence type="predicted"/>
<sequence>MKIYAVLSKLTLLTFMIMAFVVTACKDDDENPAPQVDDNPIVGTWQLTSVSAETPGTIPQLAQLAGAAPCYLDLKLTFKSDNTLTTADCPIAVLAISAIAPVGDGSTWKVNGDVLNLKSGTTAKDFKFTQTPTELTVVANTEVDATKPAVNALLKFKKL</sequence>
<dbReference type="EMBL" id="JAJTTC010000001">
    <property type="protein sequence ID" value="MCF0062077.1"/>
    <property type="molecule type" value="Genomic_DNA"/>
</dbReference>
<dbReference type="InterPro" id="IPR024311">
    <property type="entry name" value="Lipocalin-like"/>
</dbReference>
<dbReference type="AlphaFoldDB" id="A0A9X1PIL9"/>
<evidence type="ECO:0000313" key="3">
    <source>
        <dbReference type="EMBL" id="MCF0062077.1"/>
    </source>
</evidence>
<dbReference type="RefSeq" id="WP_234655275.1">
    <property type="nucleotide sequence ID" value="NZ_CP094997.1"/>
</dbReference>
<keyword evidence="1" id="KW-0732">Signal</keyword>
<evidence type="ECO:0000313" key="4">
    <source>
        <dbReference type="Proteomes" id="UP001139000"/>
    </source>
</evidence>
<keyword evidence="4" id="KW-1185">Reference proteome</keyword>
<dbReference type="Pfam" id="PF13648">
    <property type="entry name" value="Lipocalin_4"/>
    <property type="match status" value="1"/>
</dbReference>
<feature type="domain" description="Lipocalin-like" evidence="2">
    <location>
        <begin position="41"/>
        <end position="136"/>
    </location>
</feature>
<dbReference type="Proteomes" id="UP001139000">
    <property type="component" value="Unassembled WGS sequence"/>
</dbReference>
<evidence type="ECO:0000259" key="2">
    <source>
        <dbReference type="Pfam" id="PF13648"/>
    </source>
</evidence>
<evidence type="ECO:0000256" key="1">
    <source>
        <dbReference type="SAM" id="SignalP"/>
    </source>
</evidence>